<keyword evidence="3" id="KW-0648">Protein biosynthesis</keyword>
<dbReference type="GO" id="GO:0006412">
    <property type="term" value="P:translation"/>
    <property type="evidence" value="ECO:0007669"/>
    <property type="project" value="UniProtKB-UniRule"/>
</dbReference>
<dbReference type="HAMAP" id="MF_00163">
    <property type="entry name" value="Pep_deformylase"/>
    <property type="match status" value="1"/>
</dbReference>
<comment type="caution">
    <text evidence="4">The sequence shown here is derived from an EMBL/GenBank/DDBJ whole genome shotgun (WGS) entry which is preliminary data.</text>
</comment>
<dbReference type="NCBIfam" id="TIGR00079">
    <property type="entry name" value="pept_deformyl"/>
    <property type="match status" value="1"/>
</dbReference>
<sequence>MALRKIVVQGEECLTKVCRPVTEFNTRLHQLLDDMTETLEDANGAGLAAPQVGVLRRVCVVLDEGSEEYIELVNPEIVAQSGEQTGLEGCLSVPGKWGIVTRPEVVRVRAQDRYGDWFEVEGEGLTARAFCHEIEHLDGHLFVEHIDHFLSDEELRDYMEQEEREAREAAEAQEKGE</sequence>
<dbReference type="InterPro" id="IPR023635">
    <property type="entry name" value="Peptide_deformylase"/>
</dbReference>
<keyword evidence="3" id="KW-0479">Metal-binding</keyword>
<name>A0A9D2LGF8_9FIRM</name>
<feature type="binding site" evidence="3">
    <location>
        <position position="136"/>
    </location>
    <ligand>
        <name>Fe cation</name>
        <dbReference type="ChEBI" id="CHEBI:24875"/>
    </ligand>
</feature>
<evidence type="ECO:0000256" key="1">
    <source>
        <dbReference type="ARBA" id="ARBA00010759"/>
    </source>
</evidence>
<reference evidence="4" key="2">
    <citation type="submission" date="2021-04" db="EMBL/GenBank/DDBJ databases">
        <authorList>
            <person name="Gilroy R."/>
        </authorList>
    </citation>
    <scope>NUCLEOTIDE SEQUENCE</scope>
    <source>
        <strain evidence="4">ChiBcec18-1249</strain>
    </source>
</reference>
<feature type="binding site" evidence="3">
    <location>
        <position position="90"/>
    </location>
    <ligand>
        <name>Fe cation</name>
        <dbReference type="ChEBI" id="CHEBI:24875"/>
    </ligand>
</feature>
<feature type="active site" evidence="3">
    <location>
        <position position="133"/>
    </location>
</feature>
<dbReference type="PIRSF" id="PIRSF004749">
    <property type="entry name" value="Pep_def"/>
    <property type="match status" value="1"/>
</dbReference>
<dbReference type="InterPro" id="IPR036821">
    <property type="entry name" value="Peptide_deformylase_sf"/>
</dbReference>
<evidence type="ECO:0000256" key="3">
    <source>
        <dbReference type="HAMAP-Rule" id="MF_00163"/>
    </source>
</evidence>
<dbReference type="GO" id="GO:0042586">
    <property type="term" value="F:peptide deformylase activity"/>
    <property type="evidence" value="ECO:0007669"/>
    <property type="project" value="UniProtKB-UniRule"/>
</dbReference>
<dbReference type="Proteomes" id="UP000823824">
    <property type="component" value="Unassembled WGS sequence"/>
</dbReference>
<comment type="cofactor">
    <cofactor evidence="3">
        <name>Fe(2+)</name>
        <dbReference type="ChEBI" id="CHEBI:29033"/>
    </cofactor>
    <text evidence="3">Binds 1 Fe(2+) ion.</text>
</comment>
<evidence type="ECO:0000313" key="5">
    <source>
        <dbReference type="Proteomes" id="UP000823824"/>
    </source>
</evidence>
<keyword evidence="2 3" id="KW-0408">Iron</keyword>
<dbReference type="GO" id="GO:0046872">
    <property type="term" value="F:metal ion binding"/>
    <property type="evidence" value="ECO:0007669"/>
    <property type="project" value="UniProtKB-KW"/>
</dbReference>
<dbReference type="Pfam" id="PF01327">
    <property type="entry name" value="Pep_deformylase"/>
    <property type="match status" value="1"/>
</dbReference>
<keyword evidence="3 4" id="KW-0378">Hydrolase</keyword>
<evidence type="ECO:0000313" key="4">
    <source>
        <dbReference type="EMBL" id="HJB12272.1"/>
    </source>
</evidence>
<comment type="function">
    <text evidence="3">Removes the formyl group from the N-terminal Met of newly synthesized proteins. Requires at least a dipeptide for an efficient rate of reaction. N-terminal L-methionine is a prerequisite for activity but the enzyme has broad specificity at other positions.</text>
</comment>
<comment type="similarity">
    <text evidence="1 3">Belongs to the polypeptide deformylase family.</text>
</comment>
<comment type="catalytic activity">
    <reaction evidence="3">
        <text>N-terminal N-formyl-L-methionyl-[peptide] + H2O = N-terminal L-methionyl-[peptide] + formate</text>
        <dbReference type="Rhea" id="RHEA:24420"/>
        <dbReference type="Rhea" id="RHEA-COMP:10639"/>
        <dbReference type="Rhea" id="RHEA-COMP:10640"/>
        <dbReference type="ChEBI" id="CHEBI:15377"/>
        <dbReference type="ChEBI" id="CHEBI:15740"/>
        <dbReference type="ChEBI" id="CHEBI:49298"/>
        <dbReference type="ChEBI" id="CHEBI:64731"/>
        <dbReference type="EC" id="3.5.1.88"/>
    </reaction>
</comment>
<protein>
    <recommendedName>
        <fullName evidence="3">Peptide deformylase</fullName>
        <shortName evidence="3">PDF</shortName>
        <ecNumber evidence="3">3.5.1.88</ecNumber>
    </recommendedName>
    <alternativeName>
        <fullName evidence="3">Polypeptide deformylase</fullName>
    </alternativeName>
</protein>
<reference evidence="4" key="1">
    <citation type="journal article" date="2021" name="PeerJ">
        <title>Extensive microbial diversity within the chicken gut microbiome revealed by metagenomics and culture.</title>
        <authorList>
            <person name="Gilroy R."/>
            <person name="Ravi A."/>
            <person name="Getino M."/>
            <person name="Pursley I."/>
            <person name="Horton D.L."/>
            <person name="Alikhan N.F."/>
            <person name="Baker D."/>
            <person name="Gharbi K."/>
            <person name="Hall N."/>
            <person name="Watson M."/>
            <person name="Adriaenssens E.M."/>
            <person name="Foster-Nyarko E."/>
            <person name="Jarju S."/>
            <person name="Secka A."/>
            <person name="Antonio M."/>
            <person name="Oren A."/>
            <person name="Chaudhuri R.R."/>
            <person name="La Ragione R."/>
            <person name="Hildebrand F."/>
            <person name="Pallen M.J."/>
        </authorList>
    </citation>
    <scope>NUCLEOTIDE SEQUENCE</scope>
    <source>
        <strain evidence="4">ChiBcec18-1249</strain>
    </source>
</reference>
<proteinExistence type="inferred from homology"/>
<dbReference type="PANTHER" id="PTHR10458">
    <property type="entry name" value="PEPTIDE DEFORMYLASE"/>
    <property type="match status" value="1"/>
</dbReference>
<dbReference type="AlphaFoldDB" id="A0A9D2LGF8"/>
<feature type="binding site" evidence="3">
    <location>
        <position position="132"/>
    </location>
    <ligand>
        <name>Fe cation</name>
        <dbReference type="ChEBI" id="CHEBI:24875"/>
    </ligand>
</feature>
<organism evidence="4 5">
    <name type="scientific">Candidatus Oscillibacter excrementigallinarum</name>
    <dbReference type="NCBI Taxonomy" id="2838716"/>
    <lineage>
        <taxon>Bacteria</taxon>
        <taxon>Bacillati</taxon>
        <taxon>Bacillota</taxon>
        <taxon>Clostridia</taxon>
        <taxon>Eubacteriales</taxon>
        <taxon>Oscillospiraceae</taxon>
        <taxon>Oscillibacter</taxon>
    </lineage>
</organism>
<evidence type="ECO:0000256" key="2">
    <source>
        <dbReference type="ARBA" id="ARBA00023004"/>
    </source>
</evidence>
<dbReference type="EC" id="3.5.1.88" evidence="3"/>
<dbReference type="EMBL" id="DWZJ01000007">
    <property type="protein sequence ID" value="HJB12272.1"/>
    <property type="molecule type" value="Genomic_DNA"/>
</dbReference>
<dbReference type="Gene3D" id="3.90.45.10">
    <property type="entry name" value="Peptide deformylase"/>
    <property type="match status" value="1"/>
</dbReference>
<dbReference type="SUPFAM" id="SSF56420">
    <property type="entry name" value="Peptide deformylase"/>
    <property type="match status" value="1"/>
</dbReference>
<dbReference type="PANTHER" id="PTHR10458:SF22">
    <property type="entry name" value="PEPTIDE DEFORMYLASE"/>
    <property type="match status" value="1"/>
</dbReference>
<dbReference type="CDD" id="cd00487">
    <property type="entry name" value="Pep_deformylase"/>
    <property type="match status" value="1"/>
</dbReference>
<dbReference type="NCBIfam" id="NF001159">
    <property type="entry name" value="PRK00150.1-3"/>
    <property type="match status" value="1"/>
</dbReference>
<accession>A0A9D2LGF8</accession>
<dbReference type="PRINTS" id="PR01576">
    <property type="entry name" value="PDEFORMYLASE"/>
</dbReference>
<gene>
    <name evidence="3 4" type="primary">def</name>
    <name evidence="4" type="ORF">H9787_01010</name>
</gene>